<dbReference type="SMART" id="SM00137">
    <property type="entry name" value="MAM"/>
    <property type="match status" value="1"/>
</dbReference>
<name>A0A8S3UJY3_MYTED</name>
<evidence type="ECO:0000313" key="2">
    <source>
        <dbReference type="EMBL" id="CAG2242742.1"/>
    </source>
</evidence>
<sequence>MIKKSKLDNERFNNLIKENICILTEIVNGSCTFDFEKCGWKVNSGAQYTWKLHHGNTTYTSTGPDGDHTTASKNGSYFYTISKPKSKENDISDLRSVLINSRPKQCLTFWYHIYGTHINTLKVFQVENTTLNLLWSKSDSQGNKWHFKFLSLNDTGPYHIMFRATRGKGIKSEIAVDDISIHNSDCKNGIHPRADQEKNKKQSQRNDYIGTQDIALPCLPLTANDSSCIQNDGKNTNTAYAVRRNIAVSDNSTLSDHKYSIVDQTPETTLNETTKDGKGTTDSYMVLDPSATGFNRTKLPNTYEFAKPVMDAENNIGDQDQYALSEEGVYDHSGNNRHKESEVNIYNHAVDTIYDSGSHKRNDEGRDDTYDHFFGQKTEDDYDISTTT</sequence>
<gene>
    <name evidence="2" type="ORF">MEDL_54904</name>
</gene>
<dbReference type="AlphaFoldDB" id="A0A8S3UJY3"/>
<evidence type="ECO:0000259" key="1">
    <source>
        <dbReference type="PROSITE" id="PS50060"/>
    </source>
</evidence>
<comment type="caution">
    <text evidence="2">The sequence shown here is derived from an EMBL/GenBank/DDBJ whole genome shotgun (WGS) entry which is preliminary data.</text>
</comment>
<dbReference type="OrthoDB" id="6136556at2759"/>
<dbReference type="PROSITE" id="PS50060">
    <property type="entry name" value="MAM_2"/>
    <property type="match status" value="1"/>
</dbReference>
<dbReference type="InterPro" id="IPR051560">
    <property type="entry name" value="MAM_domain-containing"/>
</dbReference>
<dbReference type="PROSITE" id="PS00740">
    <property type="entry name" value="MAM_1"/>
    <property type="match status" value="1"/>
</dbReference>
<accession>A0A8S3UJY3</accession>
<dbReference type="InterPro" id="IPR000998">
    <property type="entry name" value="MAM_dom"/>
</dbReference>
<feature type="domain" description="MAM" evidence="1">
    <location>
        <begin position="29"/>
        <end position="188"/>
    </location>
</feature>
<organism evidence="2 3">
    <name type="scientific">Mytilus edulis</name>
    <name type="common">Blue mussel</name>
    <dbReference type="NCBI Taxonomy" id="6550"/>
    <lineage>
        <taxon>Eukaryota</taxon>
        <taxon>Metazoa</taxon>
        <taxon>Spiralia</taxon>
        <taxon>Lophotrochozoa</taxon>
        <taxon>Mollusca</taxon>
        <taxon>Bivalvia</taxon>
        <taxon>Autobranchia</taxon>
        <taxon>Pteriomorphia</taxon>
        <taxon>Mytilida</taxon>
        <taxon>Mytiloidea</taxon>
        <taxon>Mytilidae</taxon>
        <taxon>Mytilinae</taxon>
        <taxon>Mytilus</taxon>
    </lineage>
</organism>
<keyword evidence="3" id="KW-1185">Reference proteome</keyword>
<reference evidence="2" key="1">
    <citation type="submission" date="2021-03" db="EMBL/GenBank/DDBJ databases">
        <authorList>
            <person name="Bekaert M."/>
        </authorList>
    </citation>
    <scope>NUCLEOTIDE SEQUENCE</scope>
</reference>
<dbReference type="SUPFAM" id="SSF49899">
    <property type="entry name" value="Concanavalin A-like lectins/glucanases"/>
    <property type="match status" value="1"/>
</dbReference>
<proteinExistence type="predicted"/>
<dbReference type="CDD" id="cd06263">
    <property type="entry name" value="MAM"/>
    <property type="match status" value="1"/>
</dbReference>
<dbReference type="Pfam" id="PF00629">
    <property type="entry name" value="MAM"/>
    <property type="match status" value="1"/>
</dbReference>
<evidence type="ECO:0000313" key="3">
    <source>
        <dbReference type="Proteomes" id="UP000683360"/>
    </source>
</evidence>
<dbReference type="PANTHER" id="PTHR23282:SF101">
    <property type="entry name" value="MAM DOMAIN-CONTAINING PROTEIN"/>
    <property type="match status" value="1"/>
</dbReference>
<dbReference type="Gene3D" id="2.60.120.200">
    <property type="match status" value="1"/>
</dbReference>
<dbReference type="Proteomes" id="UP000683360">
    <property type="component" value="Unassembled WGS sequence"/>
</dbReference>
<dbReference type="InterPro" id="IPR013320">
    <property type="entry name" value="ConA-like_dom_sf"/>
</dbReference>
<dbReference type="GO" id="GO:0016020">
    <property type="term" value="C:membrane"/>
    <property type="evidence" value="ECO:0007669"/>
    <property type="project" value="InterPro"/>
</dbReference>
<dbReference type="EMBL" id="CAJPWZ010002682">
    <property type="protein sequence ID" value="CAG2242742.1"/>
    <property type="molecule type" value="Genomic_DNA"/>
</dbReference>
<protein>
    <recommendedName>
        <fullName evidence="1">MAM domain-containing protein</fullName>
    </recommendedName>
</protein>
<dbReference type="PANTHER" id="PTHR23282">
    <property type="entry name" value="APICAL ENDOSOMAL GLYCOPROTEIN PRECURSOR"/>
    <property type="match status" value="1"/>
</dbReference>